<dbReference type="PROSITE" id="PS50158">
    <property type="entry name" value="ZF_CCHC"/>
    <property type="match status" value="1"/>
</dbReference>
<name>A0A388L3H0_CHABU</name>
<dbReference type="EMBL" id="BFEA01000253">
    <property type="protein sequence ID" value="GBG76798.1"/>
    <property type="molecule type" value="Genomic_DNA"/>
</dbReference>
<evidence type="ECO:0000256" key="2">
    <source>
        <dbReference type="SAM" id="MobiDB-lite"/>
    </source>
</evidence>
<keyword evidence="5" id="KW-1185">Reference proteome</keyword>
<reference evidence="4 5" key="1">
    <citation type="journal article" date="2018" name="Cell">
        <title>The Chara Genome: Secondary Complexity and Implications for Plant Terrestrialization.</title>
        <authorList>
            <person name="Nishiyama T."/>
            <person name="Sakayama H."/>
            <person name="Vries J.D."/>
            <person name="Buschmann H."/>
            <person name="Saint-Marcoux D."/>
            <person name="Ullrich K.K."/>
            <person name="Haas F.B."/>
            <person name="Vanderstraeten L."/>
            <person name="Becker D."/>
            <person name="Lang D."/>
            <person name="Vosolsobe S."/>
            <person name="Rombauts S."/>
            <person name="Wilhelmsson P.K.I."/>
            <person name="Janitza P."/>
            <person name="Kern R."/>
            <person name="Heyl A."/>
            <person name="Rumpler F."/>
            <person name="Villalobos L.I.A.C."/>
            <person name="Clay J.M."/>
            <person name="Skokan R."/>
            <person name="Toyoda A."/>
            <person name="Suzuki Y."/>
            <person name="Kagoshima H."/>
            <person name="Schijlen E."/>
            <person name="Tajeshwar N."/>
            <person name="Catarino B."/>
            <person name="Hetherington A.J."/>
            <person name="Saltykova A."/>
            <person name="Bonnot C."/>
            <person name="Breuninger H."/>
            <person name="Symeonidi A."/>
            <person name="Radhakrishnan G.V."/>
            <person name="Van Nieuwerburgh F."/>
            <person name="Deforce D."/>
            <person name="Chang C."/>
            <person name="Karol K.G."/>
            <person name="Hedrich R."/>
            <person name="Ulvskov P."/>
            <person name="Glockner G."/>
            <person name="Delwiche C.F."/>
            <person name="Petrasek J."/>
            <person name="Van de Peer Y."/>
            <person name="Friml J."/>
            <person name="Beilby M."/>
            <person name="Dolan L."/>
            <person name="Kohara Y."/>
            <person name="Sugano S."/>
            <person name="Fujiyama A."/>
            <person name="Delaux P.-M."/>
            <person name="Quint M."/>
            <person name="TheiBen G."/>
            <person name="Hagemann M."/>
            <person name="Harholt J."/>
            <person name="Dunand C."/>
            <person name="Zachgo S."/>
            <person name="Langdale J."/>
            <person name="Maumus F."/>
            <person name="Straeten D.V.D."/>
            <person name="Gould S.B."/>
            <person name="Rensing S.A."/>
        </authorList>
    </citation>
    <scope>NUCLEOTIDE SEQUENCE [LARGE SCALE GENOMIC DNA]</scope>
    <source>
        <strain evidence="4 5">S276</strain>
    </source>
</reference>
<evidence type="ECO:0000259" key="3">
    <source>
        <dbReference type="PROSITE" id="PS50158"/>
    </source>
</evidence>
<feature type="domain" description="CCHC-type" evidence="3">
    <location>
        <begin position="9"/>
        <end position="25"/>
    </location>
</feature>
<sequence length="500" mass="55571">MAANGGGTKCFNCGGEGHFAQECPSTHNNVGTGGGGGGTPASTPRYWTPRRAQEEPEEREFLRQLIAEKKEEQARKRDLEERRKMDEMIRMEIERNSEALEPRVMSKIGRQYLMARDEVRREEVNSPFVRTSARKCTDGEVVGYSCKGLEEIEDKTAKLHEIRERKRKGKALSGAARRPFRQPIFQQDDDVAAAESSHMGEERRKTKVAVGSGPEGVLAYVQAQRKLLMTKNKDQLKAICANEGVQYTTKAPTIQKIIEAYAKVAYEGFIFTPASPAASPEDDQTPASSGGVLLGQVVGVPMGKSSSCPLACILCTYAKWMFLSNLGMERRLVDGFRIIDDVTIFMAVAGDNGDLRAACILYAFGTCYGFVLRLLRTDDGAGHWTFVGIDVFQYGVALRTVALMKNLTSIWESGDLVFGSFQDFVSYSGKRAKVGAILSTLHRLFRLTSDIWGLRETILAVKRELLIRGYPFKMVQSTFRRFGDKMGKEVAEEIAACVHY</sequence>
<evidence type="ECO:0000313" key="5">
    <source>
        <dbReference type="Proteomes" id="UP000265515"/>
    </source>
</evidence>
<proteinExistence type="predicted"/>
<comment type="caution">
    <text evidence="4">The sequence shown here is derived from an EMBL/GenBank/DDBJ whole genome shotgun (WGS) entry which is preliminary data.</text>
</comment>
<dbReference type="Proteomes" id="UP000265515">
    <property type="component" value="Unassembled WGS sequence"/>
</dbReference>
<dbReference type="SUPFAM" id="SSF57756">
    <property type="entry name" value="Retrovirus zinc finger-like domains"/>
    <property type="match status" value="1"/>
</dbReference>
<keyword evidence="1" id="KW-0863">Zinc-finger</keyword>
<dbReference type="InterPro" id="IPR001878">
    <property type="entry name" value="Znf_CCHC"/>
</dbReference>
<accession>A0A388L3H0</accession>
<dbReference type="STRING" id="69332.A0A388L3H0"/>
<dbReference type="InterPro" id="IPR036875">
    <property type="entry name" value="Znf_CCHC_sf"/>
</dbReference>
<organism evidence="4 5">
    <name type="scientific">Chara braunii</name>
    <name type="common">Braun's stonewort</name>
    <dbReference type="NCBI Taxonomy" id="69332"/>
    <lineage>
        <taxon>Eukaryota</taxon>
        <taxon>Viridiplantae</taxon>
        <taxon>Streptophyta</taxon>
        <taxon>Charophyceae</taxon>
        <taxon>Charales</taxon>
        <taxon>Characeae</taxon>
        <taxon>Chara</taxon>
    </lineage>
</organism>
<dbReference type="GO" id="GO:0003676">
    <property type="term" value="F:nucleic acid binding"/>
    <property type="evidence" value="ECO:0007669"/>
    <property type="project" value="InterPro"/>
</dbReference>
<dbReference type="Gene3D" id="4.10.60.10">
    <property type="entry name" value="Zinc finger, CCHC-type"/>
    <property type="match status" value="1"/>
</dbReference>
<evidence type="ECO:0000256" key="1">
    <source>
        <dbReference type="PROSITE-ProRule" id="PRU00047"/>
    </source>
</evidence>
<keyword evidence="1" id="KW-0479">Metal-binding</keyword>
<gene>
    <name evidence="4" type="ORF">CBR_g23013</name>
</gene>
<dbReference type="Gramene" id="GBG76798">
    <property type="protein sequence ID" value="GBG76798"/>
    <property type="gene ID" value="CBR_g23013"/>
</dbReference>
<dbReference type="SMART" id="SM00343">
    <property type="entry name" value="ZnF_C2HC"/>
    <property type="match status" value="1"/>
</dbReference>
<dbReference type="AlphaFoldDB" id="A0A388L3H0"/>
<evidence type="ECO:0000313" key="4">
    <source>
        <dbReference type="EMBL" id="GBG76798.1"/>
    </source>
</evidence>
<feature type="region of interest" description="Disordered" evidence="2">
    <location>
        <begin position="26"/>
        <end position="58"/>
    </location>
</feature>
<keyword evidence="1" id="KW-0862">Zinc</keyword>
<dbReference type="Pfam" id="PF00098">
    <property type="entry name" value="zf-CCHC"/>
    <property type="match status" value="1"/>
</dbReference>
<protein>
    <recommendedName>
        <fullName evidence="3">CCHC-type domain-containing protein</fullName>
    </recommendedName>
</protein>
<dbReference type="CDD" id="cd22265">
    <property type="entry name" value="UDM1_RNF168"/>
    <property type="match status" value="1"/>
</dbReference>
<dbReference type="GO" id="GO:0008270">
    <property type="term" value="F:zinc ion binding"/>
    <property type="evidence" value="ECO:0007669"/>
    <property type="project" value="UniProtKB-KW"/>
</dbReference>